<accession>A0A090Z880</accession>
<dbReference type="Pfam" id="PF02361">
    <property type="entry name" value="CbiQ"/>
    <property type="match status" value="1"/>
</dbReference>
<dbReference type="GO" id="GO:0005886">
    <property type="term" value="C:plasma membrane"/>
    <property type="evidence" value="ECO:0007669"/>
    <property type="project" value="UniProtKB-ARBA"/>
</dbReference>
<gene>
    <name evidence="6" type="ORF">DJ90_5901</name>
    <name evidence="7" type="ORF">GNQ08_27635</name>
</gene>
<dbReference type="EMBL" id="JMQA01000034">
    <property type="protein sequence ID" value="KFN07474.1"/>
    <property type="molecule type" value="Genomic_DNA"/>
</dbReference>
<dbReference type="PANTHER" id="PTHR33514">
    <property type="entry name" value="PROTEIN ABCI12, CHLOROPLASTIC"/>
    <property type="match status" value="1"/>
</dbReference>
<feature type="transmembrane region" description="Helical" evidence="5">
    <location>
        <begin position="69"/>
        <end position="88"/>
    </location>
</feature>
<dbReference type="Proteomes" id="UP000029278">
    <property type="component" value="Unassembled WGS sequence"/>
</dbReference>
<evidence type="ECO:0000256" key="1">
    <source>
        <dbReference type="ARBA" id="ARBA00004141"/>
    </source>
</evidence>
<dbReference type="AlphaFoldDB" id="A0A090Z880"/>
<comment type="caution">
    <text evidence="6">The sequence shown here is derived from an EMBL/GenBank/DDBJ whole genome shotgun (WGS) entry which is preliminary data.</text>
</comment>
<dbReference type="GeneID" id="77009655"/>
<feature type="transmembrane region" description="Helical" evidence="5">
    <location>
        <begin position="30"/>
        <end position="57"/>
    </location>
</feature>
<protein>
    <submittedName>
        <fullName evidence="6">Cobalt transport family protein</fullName>
    </submittedName>
    <submittedName>
        <fullName evidence="7">Energy-coupling factor transporter transmembrane protein EcfT</fullName>
    </submittedName>
</protein>
<organism evidence="6 8">
    <name type="scientific">Paenibacillus macerans</name>
    <name type="common">Bacillus macerans</name>
    <dbReference type="NCBI Taxonomy" id="44252"/>
    <lineage>
        <taxon>Bacteria</taxon>
        <taxon>Bacillati</taxon>
        <taxon>Bacillota</taxon>
        <taxon>Bacilli</taxon>
        <taxon>Bacillales</taxon>
        <taxon>Paenibacillaceae</taxon>
        <taxon>Paenibacillus</taxon>
    </lineage>
</organism>
<keyword evidence="3 5" id="KW-1133">Transmembrane helix</keyword>
<proteinExistence type="predicted"/>
<dbReference type="STRING" id="44252.DJ90_5901"/>
<keyword evidence="8" id="KW-1185">Reference proteome</keyword>
<keyword evidence="2 5" id="KW-0812">Transmembrane</keyword>
<evidence type="ECO:0000256" key="5">
    <source>
        <dbReference type="SAM" id="Phobius"/>
    </source>
</evidence>
<evidence type="ECO:0000313" key="9">
    <source>
        <dbReference type="Proteomes" id="UP000442469"/>
    </source>
</evidence>
<sequence>MRNKLLFGRCIDTGSWVHGVDPRAKLTGMLLYLVAIVAVGSWAALGAAAAFSAAYMLATKIPLKYYVKAAKPLWTLMAFIFVVQCLTVHEGAELWRAGSWTLYAGGVSSGLLAAARMGLLVSFTALLTFTTTPGLLNQGLSGVLKPLGHIGIRSERLTLMMSIALRFIPTILDETHKILKAQAARGADLKELPWKEKGRLLVSLLVPVTVSAFRRAEELVLSMEARGFAVGAPRTEYHLLTWKSLDTWFVVSYMLLAAVVIGCHFL</sequence>
<dbReference type="CDD" id="cd16914">
    <property type="entry name" value="EcfT"/>
    <property type="match status" value="1"/>
</dbReference>
<feature type="transmembrane region" description="Helical" evidence="5">
    <location>
        <begin position="247"/>
        <end position="265"/>
    </location>
</feature>
<evidence type="ECO:0000313" key="8">
    <source>
        <dbReference type="Proteomes" id="UP000029278"/>
    </source>
</evidence>
<dbReference type="InterPro" id="IPR003339">
    <property type="entry name" value="ABC/ECF_trnsptr_transmembrane"/>
</dbReference>
<comment type="subcellular location">
    <subcellularLocation>
        <location evidence="1">Membrane</location>
        <topology evidence="1">Multi-pass membrane protein</topology>
    </subcellularLocation>
</comment>
<dbReference type="PANTHER" id="PTHR33514:SF13">
    <property type="entry name" value="PROTEIN ABCI12, CHLOROPLASTIC"/>
    <property type="match status" value="1"/>
</dbReference>
<reference evidence="7 9" key="2">
    <citation type="submission" date="2019-11" db="EMBL/GenBank/DDBJ databases">
        <title>Draft genome sequences of five Paenibacillus species of dairy origin.</title>
        <authorList>
            <person name="Olajide A.M."/>
            <person name="Chen S."/>
            <person name="Lapointe G."/>
        </authorList>
    </citation>
    <scope>NUCLEOTIDE SEQUENCE [LARGE SCALE GENOMIC DNA]</scope>
    <source>
        <strain evidence="7 9">3CT49</strain>
    </source>
</reference>
<evidence type="ECO:0000313" key="7">
    <source>
        <dbReference type="EMBL" id="MUG26138.1"/>
    </source>
</evidence>
<dbReference type="EMBL" id="WNZZ01000036">
    <property type="protein sequence ID" value="MUG26138.1"/>
    <property type="molecule type" value="Genomic_DNA"/>
</dbReference>
<dbReference type="RefSeq" id="WP_036626359.1">
    <property type="nucleotide sequence ID" value="NZ_BGML01000022.1"/>
</dbReference>
<evidence type="ECO:0000256" key="2">
    <source>
        <dbReference type="ARBA" id="ARBA00022692"/>
    </source>
</evidence>
<dbReference type="HOGENOM" id="CLU_056469_2_2_9"/>
<dbReference type="Proteomes" id="UP000442469">
    <property type="component" value="Unassembled WGS sequence"/>
</dbReference>
<evidence type="ECO:0000313" key="6">
    <source>
        <dbReference type="EMBL" id="KFN07474.1"/>
    </source>
</evidence>
<dbReference type="OrthoDB" id="8075495at2"/>
<name>A0A090Z880_PAEMA</name>
<keyword evidence="4 5" id="KW-0472">Membrane</keyword>
<dbReference type="PATRIC" id="fig|44252.3.peg.3832"/>
<reference evidence="6 8" key="1">
    <citation type="submission" date="2014-04" db="EMBL/GenBank/DDBJ databases">
        <authorList>
            <person name="Bishop-Lilly K.A."/>
            <person name="Broomall S.M."/>
            <person name="Chain P.S."/>
            <person name="Chertkov O."/>
            <person name="Coyne S.R."/>
            <person name="Daligault H.E."/>
            <person name="Davenport K.W."/>
            <person name="Erkkila T."/>
            <person name="Frey K.G."/>
            <person name="Gibbons H.S."/>
            <person name="Gu W."/>
            <person name="Jaissle J."/>
            <person name="Johnson S.L."/>
            <person name="Koroleva G.I."/>
            <person name="Ladner J.T."/>
            <person name="Lo C.-C."/>
            <person name="Minogue T.D."/>
            <person name="Munk C."/>
            <person name="Palacios G.F."/>
            <person name="Redden C.L."/>
            <person name="Rosenzweig C.N."/>
            <person name="Scholz M.B."/>
            <person name="Teshima H."/>
            <person name="Xu Y."/>
        </authorList>
    </citation>
    <scope>NUCLEOTIDE SEQUENCE [LARGE SCALE GENOMIC DNA]</scope>
    <source>
        <strain evidence="6 8">8244</strain>
    </source>
</reference>
<evidence type="ECO:0000256" key="4">
    <source>
        <dbReference type="ARBA" id="ARBA00023136"/>
    </source>
</evidence>
<feature type="transmembrane region" description="Helical" evidence="5">
    <location>
        <begin position="100"/>
        <end position="127"/>
    </location>
</feature>
<evidence type="ECO:0000256" key="3">
    <source>
        <dbReference type="ARBA" id="ARBA00022989"/>
    </source>
</evidence>